<evidence type="ECO:0000313" key="11">
    <source>
        <dbReference type="EMBL" id="CAI6271715.1"/>
    </source>
</evidence>
<dbReference type="Proteomes" id="UP001152607">
    <property type="component" value="Unassembled WGS sequence"/>
</dbReference>
<evidence type="ECO:0000256" key="2">
    <source>
        <dbReference type="ARBA" id="ARBA00006055"/>
    </source>
</evidence>
<dbReference type="GO" id="GO:0071555">
    <property type="term" value="P:cell wall organization"/>
    <property type="evidence" value="ECO:0007669"/>
    <property type="project" value="UniProtKB-KW"/>
</dbReference>
<sequence>MLHPFCLYSDPPCLTIMIYFFTSFLLTIPLHVFGKSAAKLCHGSATLADDGNWYCSQVNAITYKNINQAGRYNRTTGIDPDSGVCHHEPIAYSGIGATTPLIGELSMHLRGPMNVSQIAVYKLPDVSANGGRQPRKRSDYKIFLEKELQESQSRGCSRSTITTTLYVTGSTCGQTVSSSTTCDTTSSFLPWSSPVPDVAIPPIPVVPPHIIPPLPPTIPSPPVITTAVHDATTVCSKNISLSYTTPLNGSVVNASSVDSGMSFPHLSTMTSSPNESFGMPASCETDTKSEAMHTMARSNERRAFHNTDPIATTHSPPLRAGDTWSRVAYYTSAAPAEATGFAFLANLGDPQKSGTFDYSFGNSLGYVIGDGSKVTTDNTPFDGTLATSEREIAVFTDEICDGNCEYARPDSVAHYGWGGPSKAFLIEFQMDHYDNEGSDQGMLSDAPAWWFLNAAIPRILQYGNDRNNIPCSCWSTGCGEFDAFELLGRGELRAKSTIHRQGNREGGDSNYFLRPVGRMLKFAVIFHEWNITARVLDDSFDFSQSLTQAQIDDFVAYSEDDDGHSLFPIGD</sequence>
<evidence type="ECO:0000256" key="5">
    <source>
        <dbReference type="ARBA" id="ARBA00022801"/>
    </source>
</evidence>
<dbReference type="GO" id="GO:0042973">
    <property type="term" value="F:glucan endo-1,3-beta-D-glucosidase activity"/>
    <property type="evidence" value="ECO:0007669"/>
    <property type="project" value="UniProtKB-EC"/>
</dbReference>
<keyword evidence="4" id="KW-0732">Signal</keyword>
<comment type="caution">
    <text evidence="11">The sequence shown here is derived from an EMBL/GenBank/DDBJ whole genome shotgun (WGS) entry which is preliminary data.</text>
</comment>
<gene>
    <name evidence="11" type="ORF">PDIGIT_LOCUS1750</name>
</gene>
<comment type="catalytic activity">
    <reaction evidence="1">
        <text>Hydrolysis of (1-&gt;3)-beta-D-glucosidic linkages in (1-&gt;3)-beta-D-glucans.</text>
        <dbReference type="EC" id="3.2.1.39"/>
    </reaction>
</comment>
<keyword evidence="8" id="KW-0812">Transmembrane</keyword>
<evidence type="ECO:0000256" key="3">
    <source>
        <dbReference type="ARBA" id="ARBA00012780"/>
    </source>
</evidence>
<dbReference type="InterPro" id="IPR018805">
    <property type="entry name" value="YJL171C/Tos1_C"/>
</dbReference>
<evidence type="ECO:0000256" key="6">
    <source>
        <dbReference type="ARBA" id="ARBA00023295"/>
    </source>
</evidence>
<dbReference type="GO" id="GO:0009277">
    <property type="term" value="C:fungal-type cell wall"/>
    <property type="evidence" value="ECO:0007669"/>
    <property type="project" value="TreeGrafter"/>
</dbReference>
<protein>
    <recommendedName>
        <fullName evidence="3">glucan endo-1,3-beta-D-glucosidase</fullName>
        <ecNumber evidence="3">3.2.1.39</ecNumber>
    </recommendedName>
</protein>
<dbReference type="EMBL" id="CAOQHR010000001">
    <property type="protein sequence ID" value="CAI6271715.1"/>
    <property type="molecule type" value="Genomic_DNA"/>
</dbReference>
<dbReference type="EC" id="3.2.1.39" evidence="3"/>
<keyword evidence="8" id="KW-1133">Transmembrane helix</keyword>
<keyword evidence="6" id="KW-0326">Glycosidase</keyword>
<feature type="domain" description="Cell wall protein YJL171C/Tos1 N-terminal" evidence="10">
    <location>
        <begin position="59"/>
        <end position="122"/>
    </location>
</feature>
<feature type="transmembrane region" description="Helical" evidence="8">
    <location>
        <begin position="12"/>
        <end position="34"/>
    </location>
</feature>
<evidence type="ECO:0000256" key="7">
    <source>
        <dbReference type="ARBA" id="ARBA00023316"/>
    </source>
</evidence>
<evidence type="ECO:0000256" key="1">
    <source>
        <dbReference type="ARBA" id="ARBA00000382"/>
    </source>
</evidence>
<comment type="similarity">
    <text evidence="2">Belongs to the PGA52 family.</text>
</comment>
<name>A0A9W4XEB0_9PLEO</name>
<dbReference type="Pfam" id="PF10290">
    <property type="entry name" value="YJL171C_Tos1_N"/>
    <property type="match status" value="1"/>
</dbReference>
<evidence type="ECO:0000313" key="12">
    <source>
        <dbReference type="Proteomes" id="UP001152607"/>
    </source>
</evidence>
<keyword evidence="7" id="KW-0961">Cell wall biogenesis/degradation</keyword>
<keyword evidence="12" id="KW-1185">Reference proteome</keyword>
<dbReference type="InterPro" id="IPR018807">
    <property type="entry name" value="YJL171C/Tos1_N"/>
</dbReference>
<dbReference type="AlphaFoldDB" id="A0A9W4XEB0"/>
<dbReference type="Pfam" id="PF10287">
    <property type="entry name" value="YJL171C_Tos1_C"/>
    <property type="match status" value="1"/>
</dbReference>
<dbReference type="PANTHER" id="PTHR31737:SF2">
    <property type="entry name" value="PROTEIN TOS1"/>
    <property type="match status" value="1"/>
</dbReference>
<organism evidence="11 12">
    <name type="scientific">Periconia digitata</name>
    <dbReference type="NCBI Taxonomy" id="1303443"/>
    <lineage>
        <taxon>Eukaryota</taxon>
        <taxon>Fungi</taxon>
        <taxon>Dikarya</taxon>
        <taxon>Ascomycota</taxon>
        <taxon>Pezizomycotina</taxon>
        <taxon>Dothideomycetes</taxon>
        <taxon>Pleosporomycetidae</taxon>
        <taxon>Pleosporales</taxon>
        <taxon>Massarineae</taxon>
        <taxon>Periconiaceae</taxon>
        <taxon>Periconia</taxon>
    </lineage>
</organism>
<reference evidence="11" key="1">
    <citation type="submission" date="2023-01" db="EMBL/GenBank/DDBJ databases">
        <authorList>
            <person name="Van Ghelder C."/>
            <person name="Rancurel C."/>
        </authorList>
    </citation>
    <scope>NUCLEOTIDE SEQUENCE</scope>
    <source>
        <strain evidence="11">CNCM I-4278</strain>
    </source>
</reference>
<feature type="domain" description="Cell wall protein YJL171C/Tos1 C-terminal" evidence="9">
    <location>
        <begin position="323"/>
        <end position="553"/>
    </location>
</feature>
<evidence type="ECO:0000256" key="4">
    <source>
        <dbReference type="ARBA" id="ARBA00022729"/>
    </source>
</evidence>
<evidence type="ECO:0000256" key="8">
    <source>
        <dbReference type="SAM" id="Phobius"/>
    </source>
</evidence>
<keyword evidence="5" id="KW-0378">Hydrolase</keyword>
<keyword evidence="8" id="KW-0472">Membrane</keyword>
<dbReference type="PANTHER" id="PTHR31737">
    <property type="entry name" value="PROTEIN TOS1"/>
    <property type="match status" value="1"/>
</dbReference>
<evidence type="ECO:0000259" key="9">
    <source>
        <dbReference type="Pfam" id="PF10287"/>
    </source>
</evidence>
<proteinExistence type="inferred from homology"/>
<evidence type="ECO:0000259" key="10">
    <source>
        <dbReference type="Pfam" id="PF10290"/>
    </source>
</evidence>
<accession>A0A9W4XEB0</accession>
<dbReference type="OrthoDB" id="118256at2759"/>